<accession>A0A0A8Z9S5</accession>
<reference evidence="1" key="2">
    <citation type="journal article" date="2015" name="Data Brief">
        <title>Shoot transcriptome of the giant reed, Arundo donax.</title>
        <authorList>
            <person name="Barrero R.A."/>
            <person name="Guerrero F.D."/>
            <person name="Moolhuijzen P."/>
            <person name="Goolsby J.A."/>
            <person name="Tidwell J."/>
            <person name="Bellgard S.E."/>
            <person name="Bellgard M.I."/>
        </authorList>
    </citation>
    <scope>NUCLEOTIDE SEQUENCE</scope>
    <source>
        <tissue evidence="1">Shoot tissue taken approximately 20 cm above the soil surface</tissue>
    </source>
</reference>
<dbReference type="AlphaFoldDB" id="A0A0A8Z9S5"/>
<sequence length="42" mass="5227">MSRNANHFRTRETSYKLQPHHLNYSYQKQIPWPRKQVITYAH</sequence>
<name>A0A0A8Z9S5_ARUDO</name>
<evidence type="ECO:0000313" key="1">
    <source>
        <dbReference type="EMBL" id="JAD34453.1"/>
    </source>
</evidence>
<dbReference type="EMBL" id="GBRH01263442">
    <property type="protein sequence ID" value="JAD34453.1"/>
    <property type="molecule type" value="Transcribed_RNA"/>
</dbReference>
<proteinExistence type="predicted"/>
<protein>
    <submittedName>
        <fullName evidence="1">Uncharacterized protein</fullName>
    </submittedName>
</protein>
<organism evidence="1">
    <name type="scientific">Arundo donax</name>
    <name type="common">Giant reed</name>
    <name type="synonym">Donax arundinaceus</name>
    <dbReference type="NCBI Taxonomy" id="35708"/>
    <lineage>
        <taxon>Eukaryota</taxon>
        <taxon>Viridiplantae</taxon>
        <taxon>Streptophyta</taxon>
        <taxon>Embryophyta</taxon>
        <taxon>Tracheophyta</taxon>
        <taxon>Spermatophyta</taxon>
        <taxon>Magnoliopsida</taxon>
        <taxon>Liliopsida</taxon>
        <taxon>Poales</taxon>
        <taxon>Poaceae</taxon>
        <taxon>PACMAD clade</taxon>
        <taxon>Arundinoideae</taxon>
        <taxon>Arundineae</taxon>
        <taxon>Arundo</taxon>
    </lineage>
</organism>
<reference evidence="1" key="1">
    <citation type="submission" date="2014-09" db="EMBL/GenBank/DDBJ databases">
        <authorList>
            <person name="Magalhaes I.L.F."/>
            <person name="Oliveira U."/>
            <person name="Santos F.R."/>
            <person name="Vidigal T.H.D.A."/>
            <person name="Brescovit A.D."/>
            <person name="Santos A.J."/>
        </authorList>
    </citation>
    <scope>NUCLEOTIDE SEQUENCE</scope>
    <source>
        <tissue evidence="1">Shoot tissue taken approximately 20 cm above the soil surface</tissue>
    </source>
</reference>